<name>A0A644UMI8_9ZZZZ</name>
<sequence length="119" mass="13519">MKRFVIYTICILLCSVYGFSQKRQIGPQFPGGIQELRKELKENLKKEFKDYKEHPATVRINFSVTKKGRPFNGSAPDLTDPKVQKKIAKAVRRLPRFKPGTANGVAILSDISIEIDLKN</sequence>
<protein>
    <recommendedName>
        <fullName evidence="2">TonB C-terminal domain-containing protein</fullName>
    </recommendedName>
</protein>
<accession>A0A644UMI8</accession>
<gene>
    <name evidence="1" type="ORF">SDC9_25800</name>
</gene>
<organism evidence="1">
    <name type="scientific">bioreactor metagenome</name>
    <dbReference type="NCBI Taxonomy" id="1076179"/>
    <lineage>
        <taxon>unclassified sequences</taxon>
        <taxon>metagenomes</taxon>
        <taxon>ecological metagenomes</taxon>
    </lineage>
</organism>
<proteinExistence type="predicted"/>
<dbReference type="AlphaFoldDB" id="A0A644UMI8"/>
<evidence type="ECO:0008006" key="2">
    <source>
        <dbReference type="Google" id="ProtNLM"/>
    </source>
</evidence>
<dbReference type="EMBL" id="VSSQ01000131">
    <property type="protein sequence ID" value="MPL79913.1"/>
    <property type="molecule type" value="Genomic_DNA"/>
</dbReference>
<comment type="caution">
    <text evidence="1">The sequence shown here is derived from an EMBL/GenBank/DDBJ whole genome shotgun (WGS) entry which is preliminary data.</text>
</comment>
<evidence type="ECO:0000313" key="1">
    <source>
        <dbReference type="EMBL" id="MPL79913.1"/>
    </source>
</evidence>
<reference evidence="1" key="1">
    <citation type="submission" date="2019-08" db="EMBL/GenBank/DDBJ databases">
        <authorList>
            <person name="Kucharzyk K."/>
            <person name="Murdoch R.W."/>
            <person name="Higgins S."/>
            <person name="Loffler F."/>
        </authorList>
    </citation>
    <scope>NUCLEOTIDE SEQUENCE</scope>
</reference>